<keyword evidence="3" id="KW-1185">Reference proteome</keyword>
<evidence type="ECO:0000313" key="2">
    <source>
        <dbReference type="EMBL" id="RMZ97312.1"/>
    </source>
</evidence>
<dbReference type="AlphaFoldDB" id="A0A3M7PE33"/>
<comment type="caution">
    <text evidence="2">The sequence shown here is derived from an EMBL/GenBank/DDBJ whole genome shotgun (WGS) entry which is preliminary data.</text>
</comment>
<evidence type="ECO:0000313" key="3">
    <source>
        <dbReference type="Proteomes" id="UP000276133"/>
    </source>
</evidence>
<dbReference type="Proteomes" id="UP000276133">
    <property type="component" value="Unassembled WGS sequence"/>
</dbReference>
<feature type="transmembrane region" description="Helical" evidence="1">
    <location>
        <begin position="12"/>
        <end position="32"/>
    </location>
</feature>
<gene>
    <name evidence="2" type="ORF">BpHYR1_019156</name>
</gene>
<dbReference type="EMBL" id="REGN01011496">
    <property type="protein sequence ID" value="RMZ97312.1"/>
    <property type="molecule type" value="Genomic_DNA"/>
</dbReference>
<keyword evidence="1" id="KW-0472">Membrane</keyword>
<evidence type="ECO:0000256" key="1">
    <source>
        <dbReference type="SAM" id="Phobius"/>
    </source>
</evidence>
<keyword evidence="1" id="KW-0812">Transmembrane</keyword>
<keyword evidence="1" id="KW-1133">Transmembrane helix</keyword>
<sequence length="85" mass="10035">MKLLVKLNIFTYIFVNLINIHNNYVLIMSMMIRLNANKIFNIIIHYSNNFIINSKKDEIKLNEKFLISLIVLMVRVVNAPMNNSH</sequence>
<reference evidence="2 3" key="1">
    <citation type="journal article" date="2018" name="Sci. Rep.">
        <title>Genomic signatures of local adaptation to the degree of environmental predictability in rotifers.</title>
        <authorList>
            <person name="Franch-Gras L."/>
            <person name="Hahn C."/>
            <person name="Garcia-Roger E.M."/>
            <person name="Carmona M.J."/>
            <person name="Serra M."/>
            <person name="Gomez A."/>
        </authorList>
    </citation>
    <scope>NUCLEOTIDE SEQUENCE [LARGE SCALE GENOMIC DNA]</scope>
    <source>
        <strain evidence="2">HYR1</strain>
    </source>
</reference>
<protein>
    <submittedName>
        <fullName evidence="2">Uncharacterized protein</fullName>
    </submittedName>
</protein>
<organism evidence="2 3">
    <name type="scientific">Brachionus plicatilis</name>
    <name type="common">Marine rotifer</name>
    <name type="synonym">Brachionus muelleri</name>
    <dbReference type="NCBI Taxonomy" id="10195"/>
    <lineage>
        <taxon>Eukaryota</taxon>
        <taxon>Metazoa</taxon>
        <taxon>Spiralia</taxon>
        <taxon>Gnathifera</taxon>
        <taxon>Rotifera</taxon>
        <taxon>Eurotatoria</taxon>
        <taxon>Monogononta</taxon>
        <taxon>Pseudotrocha</taxon>
        <taxon>Ploima</taxon>
        <taxon>Brachionidae</taxon>
        <taxon>Brachionus</taxon>
    </lineage>
</organism>
<proteinExistence type="predicted"/>
<accession>A0A3M7PE33</accession>
<name>A0A3M7PE33_BRAPC</name>